<dbReference type="Pfam" id="PF01040">
    <property type="entry name" value="UbiA"/>
    <property type="match status" value="1"/>
</dbReference>
<dbReference type="EC" id="2.5.1.74" evidence="8 9"/>
<name>A0A2A4CS62_9RHOB</name>
<evidence type="ECO:0000256" key="1">
    <source>
        <dbReference type="ARBA" id="ARBA00004141"/>
    </source>
</evidence>
<evidence type="ECO:0000313" key="11">
    <source>
        <dbReference type="Proteomes" id="UP000243507"/>
    </source>
</evidence>
<evidence type="ECO:0000256" key="8">
    <source>
        <dbReference type="HAMAP-Rule" id="MF_01937"/>
    </source>
</evidence>
<dbReference type="InterPro" id="IPR000537">
    <property type="entry name" value="UbiA_prenyltransferase"/>
</dbReference>
<dbReference type="GO" id="GO:0009234">
    <property type="term" value="P:menaquinone biosynthetic process"/>
    <property type="evidence" value="ECO:0007669"/>
    <property type="project" value="UniProtKB-UniRule"/>
</dbReference>
<keyword evidence="11" id="KW-1185">Reference proteome</keyword>
<evidence type="ECO:0000256" key="2">
    <source>
        <dbReference type="ARBA" id="ARBA00022428"/>
    </source>
</evidence>
<feature type="transmembrane region" description="Helical" evidence="8">
    <location>
        <begin position="232"/>
        <end position="260"/>
    </location>
</feature>
<feature type="transmembrane region" description="Helical" evidence="8">
    <location>
        <begin position="160"/>
        <end position="177"/>
    </location>
</feature>
<dbReference type="InterPro" id="IPR026046">
    <property type="entry name" value="UBIAD1"/>
</dbReference>
<accession>A0A2A4CS62</accession>
<comment type="similarity">
    <text evidence="8">Belongs to the MenA family. Type 1 subfamily.</text>
</comment>
<keyword evidence="7 8" id="KW-0472">Membrane</keyword>
<dbReference type="InterPro" id="IPR004657">
    <property type="entry name" value="MenA"/>
</dbReference>
<keyword evidence="5 8" id="KW-0812">Transmembrane</keyword>
<keyword evidence="3 8" id="KW-1003">Cell membrane</keyword>
<dbReference type="AlphaFoldDB" id="A0A2A4CS62"/>
<comment type="function">
    <text evidence="8">Conversion of 1,4-dihydroxy-2-naphthoate (DHNA) to demethylmenaquinone (DMK).</text>
</comment>
<evidence type="ECO:0000256" key="5">
    <source>
        <dbReference type="ARBA" id="ARBA00022692"/>
    </source>
</evidence>
<sequence>MTGQSLAQTRERLAALPRLALWIIAARFKTVSLSLMPVLAAGWLAAGQGGFRPDVMLAAMLAASAIQVGTNLWNDAADAARGVDRDDRLGPPRMTALGLLDGAQVRRAALAAFGAAVLAGLYLVALGGWPIVAIGLMSLLLGYLYSMGPYPMSGLPFGEVLVIAFFGFVAVSATAWLQGVDPMAGRTLLTGAMIGFPAAAVLLLNNHRDRAQDERAGRRTLAIVIGERASKLLYFAFLLAACGFAALIAPSLWLALPVGLVLWLGHAMWHWQISAKLNRLLAQTAGAQMLLVLAVVLA</sequence>
<comment type="caution">
    <text evidence="10">The sequence shown here is derived from an EMBL/GenBank/DDBJ whole genome shotgun (WGS) entry which is preliminary data.</text>
</comment>
<feature type="transmembrane region" description="Helical" evidence="8">
    <location>
        <begin position="280"/>
        <end position="297"/>
    </location>
</feature>
<dbReference type="NCBIfam" id="TIGR00751">
    <property type="entry name" value="menA"/>
    <property type="match status" value="1"/>
</dbReference>
<organism evidence="10 11">
    <name type="scientific">Pseudothioclava arenosa</name>
    <dbReference type="NCBI Taxonomy" id="1795308"/>
    <lineage>
        <taxon>Bacteria</taxon>
        <taxon>Pseudomonadati</taxon>
        <taxon>Pseudomonadota</taxon>
        <taxon>Alphaproteobacteria</taxon>
        <taxon>Rhodobacterales</taxon>
        <taxon>Paracoccaceae</taxon>
        <taxon>Pseudothioclava</taxon>
    </lineage>
</organism>
<dbReference type="CDD" id="cd13962">
    <property type="entry name" value="PT_UbiA_UBIAD1"/>
    <property type="match status" value="1"/>
</dbReference>
<dbReference type="OrthoDB" id="9767568at2"/>
<dbReference type="Gene3D" id="1.20.120.1780">
    <property type="entry name" value="UbiA prenyltransferase"/>
    <property type="match status" value="1"/>
</dbReference>
<dbReference type="PANTHER" id="PTHR13929:SF0">
    <property type="entry name" value="UBIA PRENYLTRANSFERASE DOMAIN-CONTAINING PROTEIN 1"/>
    <property type="match status" value="1"/>
</dbReference>
<evidence type="ECO:0000313" key="10">
    <source>
        <dbReference type="EMBL" id="PCD77170.1"/>
    </source>
</evidence>
<proteinExistence type="inferred from homology"/>
<dbReference type="PIRSF" id="PIRSF005355">
    <property type="entry name" value="UBIAD1"/>
    <property type="match status" value="1"/>
</dbReference>
<dbReference type="InterPro" id="IPR044878">
    <property type="entry name" value="UbiA_sf"/>
</dbReference>
<feature type="transmembrane region" description="Helical" evidence="8">
    <location>
        <begin position="20"/>
        <end position="46"/>
    </location>
</feature>
<dbReference type="EMBL" id="NTJD01000003">
    <property type="protein sequence ID" value="PCD77170.1"/>
    <property type="molecule type" value="Genomic_DNA"/>
</dbReference>
<comment type="subcellular location">
    <subcellularLocation>
        <location evidence="8">Cell membrane</location>
        <topology evidence="8">Multi-pass membrane protein</topology>
    </subcellularLocation>
    <subcellularLocation>
        <location evidence="1">Membrane</location>
        <topology evidence="1">Multi-pass membrane protein</topology>
    </subcellularLocation>
</comment>
<comment type="catalytic activity">
    <reaction evidence="8">
        <text>an all-trans-polyprenyl diphosphate + 1,4-dihydroxy-2-naphthoate + H(+) = a 2-demethylmenaquinol + CO2 + diphosphate</text>
        <dbReference type="Rhea" id="RHEA:26478"/>
        <dbReference type="Rhea" id="RHEA-COMP:9563"/>
        <dbReference type="Rhea" id="RHEA-COMP:9564"/>
        <dbReference type="ChEBI" id="CHEBI:11173"/>
        <dbReference type="ChEBI" id="CHEBI:15378"/>
        <dbReference type="ChEBI" id="CHEBI:16526"/>
        <dbReference type="ChEBI" id="CHEBI:33019"/>
        <dbReference type="ChEBI" id="CHEBI:55437"/>
        <dbReference type="ChEBI" id="CHEBI:58914"/>
        <dbReference type="EC" id="2.5.1.74"/>
    </reaction>
</comment>
<dbReference type="HAMAP" id="MF_01937">
    <property type="entry name" value="MenA_1"/>
    <property type="match status" value="1"/>
</dbReference>
<gene>
    <name evidence="8 10" type="primary">menA</name>
    <name evidence="10" type="ORF">CLN94_05220</name>
</gene>
<protein>
    <recommendedName>
        <fullName evidence="8 9">1,4-dihydroxy-2-naphthoate octaprenyltransferase</fullName>
        <shortName evidence="8">DHNA-octaprenyltransferase</shortName>
        <ecNumber evidence="8 9">2.5.1.74</ecNumber>
    </recommendedName>
</protein>
<evidence type="ECO:0000256" key="9">
    <source>
        <dbReference type="NCBIfam" id="TIGR00751"/>
    </source>
</evidence>
<evidence type="ECO:0000256" key="4">
    <source>
        <dbReference type="ARBA" id="ARBA00022679"/>
    </source>
</evidence>
<evidence type="ECO:0000256" key="3">
    <source>
        <dbReference type="ARBA" id="ARBA00022475"/>
    </source>
</evidence>
<dbReference type="GO" id="GO:0046428">
    <property type="term" value="F:1,4-dihydroxy-2-naphthoate polyprenyltransferase activity"/>
    <property type="evidence" value="ECO:0007669"/>
    <property type="project" value="UniProtKB-UniRule"/>
</dbReference>
<dbReference type="PANTHER" id="PTHR13929">
    <property type="entry name" value="1,4-DIHYDROXY-2-NAPHTHOATE OCTAPRENYLTRANSFERASE"/>
    <property type="match status" value="1"/>
</dbReference>
<dbReference type="GO" id="GO:0005886">
    <property type="term" value="C:plasma membrane"/>
    <property type="evidence" value="ECO:0007669"/>
    <property type="project" value="UniProtKB-SubCell"/>
</dbReference>
<reference evidence="10 11" key="1">
    <citation type="submission" date="2017-09" db="EMBL/GenBank/DDBJ databases">
        <title>A multilocus sequence analysis scheme for characterization of bacteria in the genus Thioclava.</title>
        <authorList>
            <person name="Liu Y."/>
            <person name="Shao Z."/>
        </authorList>
    </citation>
    <scope>NUCLEOTIDE SEQUENCE [LARGE SCALE GENOMIC DNA]</scope>
    <source>
        <strain evidence="10 11">CAU 1312</strain>
    </source>
</reference>
<evidence type="ECO:0000256" key="6">
    <source>
        <dbReference type="ARBA" id="ARBA00022989"/>
    </source>
</evidence>
<keyword evidence="4 8" id="KW-0808">Transferase</keyword>
<dbReference type="Gene3D" id="1.10.357.140">
    <property type="entry name" value="UbiA prenyltransferase"/>
    <property type="match status" value="1"/>
</dbReference>
<dbReference type="UniPathway" id="UPA00079">
    <property type="reaction ID" value="UER00168"/>
</dbReference>
<feature type="transmembrane region" description="Helical" evidence="8">
    <location>
        <begin position="183"/>
        <end position="205"/>
    </location>
</feature>
<keyword evidence="2 8" id="KW-0474">Menaquinone biosynthesis</keyword>
<comment type="pathway">
    <text evidence="8">Quinol/quinone metabolism; menaquinone biosynthesis; menaquinol from 1,4-dihydroxy-2-naphthoate: step 1/2.</text>
</comment>
<evidence type="ECO:0000256" key="7">
    <source>
        <dbReference type="ARBA" id="ARBA00023136"/>
    </source>
</evidence>
<dbReference type="GO" id="GO:0042371">
    <property type="term" value="P:vitamin K biosynthetic process"/>
    <property type="evidence" value="ECO:0007669"/>
    <property type="project" value="TreeGrafter"/>
</dbReference>
<keyword evidence="6 8" id="KW-1133">Transmembrane helix</keyword>
<feature type="transmembrane region" description="Helical" evidence="8">
    <location>
        <begin position="131"/>
        <end position="148"/>
    </location>
</feature>
<dbReference type="RefSeq" id="WP_096431868.1">
    <property type="nucleotide sequence ID" value="NZ_NTJD01000003.1"/>
</dbReference>
<dbReference type="Proteomes" id="UP000243507">
    <property type="component" value="Unassembled WGS sequence"/>
</dbReference>